<keyword evidence="2" id="KW-1185">Reference proteome</keyword>
<comment type="caution">
    <text evidence="1">The sequence shown here is derived from an EMBL/GenBank/DDBJ whole genome shotgun (WGS) entry which is preliminary data.</text>
</comment>
<dbReference type="EMBL" id="JASCZI010161410">
    <property type="protein sequence ID" value="MED6179139.1"/>
    <property type="molecule type" value="Genomic_DNA"/>
</dbReference>
<accession>A0ABU6W1D4</accession>
<organism evidence="1 2">
    <name type="scientific">Stylosanthes scabra</name>
    <dbReference type="NCBI Taxonomy" id="79078"/>
    <lineage>
        <taxon>Eukaryota</taxon>
        <taxon>Viridiplantae</taxon>
        <taxon>Streptophyta</taxon>
        <taxon>Embryophyta</taxon>
        <taxon>Tracheophyta</taxon>
        <taxon>Spermatophyta</taxon>
        <taxon>Magnoliopsida</taxon>
        <taxon>eudicotyledons</taxon>
        <taxon>Gunneridae</taxon>
        <taxon>Pentapetalae</taxon>
        <taxon>rosids</taxon>
        <taxon>fabids</taxon>
        <taxon>Fabales</taxon>
        <taxon>Fabaceae</taxon>
        <taxon>Papilionoideae</taxon>
        <taxon>50 kb inversion clade</taxon>
        <taxon>dalbergioids sensu lato</taxon>
        <taxon>Dalbergieae</taxon>
        <taxon>Pterocarpus clade</taxon>
        <taxon>Stylosanthes</taxon>
    </lineage>
</organism>
<name>A0ABU6W1D4_9FABA</name>
<sequence length="94" mass="10883">MSSQSCSNIAPNSEDLRICVEVHAYAWKQRLCVSQEHQSYRFKPSLSYEDPRIGVVVHAYAWKNCSNIPREQQVPRICVESHAYAWKQSRTGQN</sequence>
<gene>
    <name evidence="1" type="ORF">PIB30_114367</name>
</gene>
<reference evidence="1 2" key="1">
    <citation type="journal article" date="2023" name="Plants (Basel)">
        <title>Bridging the Gap: Combining Genomics and Transcriptomics Approaches to Understand Stylosanthes scabra, an Orphan Legume from the Brazilian Caatinga.</title>
        <authorList>
            <person name="Ferreira-Neto J.R.C."/>
            <person name="da Silva M.D."/>
            <person name="Binneck E."/>
            <person name="de Melo N.F."/>
            <person name="da Silva R.H."/>
            <person name="de Melo A.L.T.M."/>
            <person name="Pandolfi V."/>
            <person name="Bustamante F.O."/>
            <person name="Brasileiro-Vidal A.C."/>
            <person name="Benko-Iseppon A.M."/>
        </authorList>
    </citation>
    <scope>NUCLEOTIDE SEQUENCE [LARGE SCALE GENOMIC DNA]</scope>
    <source>
        <tissue evidence="1">Leaves</tissue>
    </source>
</reference>
<evidence type="ECO:0000313" key="1">
    <source>
        <dbReference type="EMBL" id="MED6179139.1"/>
    </source>
</evidence>
<dbReference type="Proteomes" id="UP001341840">
    <property type="component" value="Unassembled WGS sequence"/>
</dbReference>
<feature type="non-terminal residue" evidence="1">
    <location>
        <position position="94"/>
    </location>
</feature>
<proteinExistence type="predicted"/>
<evidence type="ECO:0000313" key="2">
    <source>
        <dbReference type="Proteomes" id="UP001341840"/>
    </source>
</evidence>
<protein>
    <submittedName>
        <fullName evidence="1">Uncharacterized protein</fullName>
    </submittedName>
</protein>